<organism evidence="2 3">
    <name type="scientific">Hazenella coriacea</name>
    <dbReference type="NCBI Taxonomy" id="1179467"/>
    <lineage>
        <taxon>Bacteria</taxon>
        <taxon>Bacillati</taxon>
        <taxon>Bacillota</taxon>
        <taxon>Bacilli</taxon>
        <taxon>Bacillales</taxon>
        <taxon>Thermoactinomycetaceae</taxon>
        <taxon>Hazenella</taxon>
    </lineage>
</organism>
<evidence type="ECO:0000313" key="2">
    <source>
        <dbReference type="EMBL" id="TCS95768.1"/>
    </source>
</evidence>
<feature type="transmembrane region" description="Helical" evidence="1">
    <location>
        <begin position="27"/>
        <end position="46"/>
    </location>
</feature>
<reference evidence="2 3" key="1">
    <citation type="submission" date="2019-03" db="EMBL/GenBank/DDBJ databases">
        <title>Genomic Encyclopedia of Type Strains, Phase IV (KMG-IV): sequencing the most valuable type-strain genomes for metagenomic binning, comparative biology and taxonomic classification.</title>
        <authorList>
            <person name="Goeker M."/>
        </authorList>
    </citation>
    <scope>NUCLEOTIDE SEQUENCE [LARGE SCALE GENOMIC DNA]</scope>
    <source>
        <strain evidence="2 3">DSM 45707</strain>
    </source>
</reference>
<dbReference type="Proteomes" id="UP000294937">
    <property type="component" value="Unassembled WGS sequence"/>
</dbReference>
<keyword evidence="1" id="KW-0472">Membrane</keyword>
<feature type="transmembrane region" description="Helical" evidence="1">
    <location>
        <begin position="5"/>
        <end position="21"/>
    </location>
</feature>
<keyword evidence="3" id="KW-1185">Reference proteome</keyword>
<gene>
    <name evidence="2" type="ORF">EDD58_102348</name>
</gene>
<proteinExistence type="predicted"/>
<protein>
    <submittedName>
        <fullName evidence="2">Uncharacterized protein</fullName>
    </submittedName>
</protein>
<dbReference type="EMBL" id="SMAG01000002">
    <property type="protein sequence ID" value="TCS95768.1"/>
    <property type="molecule type" value="Genomic_DNA"/>
</dbReference>
<evidence type="ECO:0000313" key="3">
    <source>
        <dbReference type="Proteomes" id="UP000294937"/>
    </source>
</evidence>
<comment type="caution">
    <text evidence="2">The sequence shown here is derived from an EMBL/GenBank/DDBJ whole genome shotgun (WGS) entry which is preliminary data.</text>
</comment>
<name>A0A4R3L974_9BACL</name>
<keyword evidence="1" id="KW-0812">Transmembrane</keyword>
<dbReference type="AlphaFoldDB" id="A0A4R3L974"/>
<sequence length="76" mass="8524">MFYFIVSINLILYVATVILLVDEKWGLGIGVGSIALLMSLMIVIYYSRRRNRDKVPDCNALECEICSCGDSCDCSH</sequence>
<accession>A0A4R3L974</accession>
<keyword evidence="1" id="KW-1133">Transmembrane helix</keyword>
<dbReference type="RefSeq" id="WP_131923745.1">
    <property type="nucleotide sequence ID" value="NZ_SMAG01000002.1"/>
</dbReference>
<evidence type="ECO:0000256" key="1">
    <source>
        <dbReference type="SAM" id="Phobius"/>
    </source>
</evidence>